<evidence type="ECO:0000256" key="3">
    <source>
        <dbReference type="ARBA" id="ARBA00022692"/>
    </source>
</evidence>
<organism evidence="11 12">
    <name type="scientific">Fraxinus pennsylvanica</name>
    <dbReference type="NCBI Taxonomy" id="56036"/>
    <lineage>
        <taxon>Eukaryota</taxon>
        <taxon>Viridiplantae</taxon>
        <taxon>Streptophyta</taxon>
        <taxon>Embryophyta</taxon>
        <taxon>Tracheophyta</taxon>
        <taxon>Spermatophyta</taxon>
        <taxon>Magnoliopsida</taxon>
        <taxon>eudicotyledons</taxon>
        <taxon>Gunneridae</taxon>
        <taxon>Pentapetalae</taxon>
        <taxon>asterids</taxon>
        <taxon>lamiids</taxon>
        <taxon>Lamiales</taxon>
        <taxon>Oleaceae</taxon>
        <taxon>Oleeae</taxon>
        <taxon>Fraxinus</taxon>
    </lineage>
</organism>
<evidence type="ECO:0000313" key="11">
    <source>
        <dbReference type="EMBL" id="CAI9758086.1"/>
    </source>
</evidence>
<feature type="transmembrane region" description="Helical" evidence="10">
    <location>
        <begin position="288"/>
        <end position="309"/>
    </location>
</feature>
<gene>
    <name evidence="11" type="ORF">FPE_LOCUS5516</name>
</gene>
<evidence type="ECO:0000256" key="6">
    <source>
        <dbReference type="ARBA" id="ARBA00023136"/>
    </source>
</evidence>
<dbReference type="GO" id="GO:0009734">
    <property type="term" value="P:auxin-activated signaling pathway"/>
    <property type="evidence" value="ECO:0007669"/>
    <property type="project" value="UniProtKB-KW"/>
</dbReference>
<dbReference type="PANTHER" id="PTHR31651">
    <property type="match status" value="1"/>
</dbReference>
<feature type="transmembrane region" description="Helical" evidence="10">
    <location>
        <begin position="254"/>
        <end position="276"/>
    </location>
</feature>
<evidence type="ECO:0000256" key="4">
    <source>
        <dbReference type="ARBA" id="ARBA00022824"/>
    </source>
</evidence>
<feature type="transmembrane region" description="Helical" evidence="10">
    <location>
        <begin position="146"/>
        <end position="168"/>
    </location>
</feature>
<feature type="transmembrane region" description="Helical" evidence="10">
    <location>
        <begin position="395"/>
        <end position="415"/>
    </location>
</feature>
<dbReference type="EMBL" id="OU503038">
    <property type="protein sequence ID" value="CAI9758086.1"/>
    <property type="molecule type" value="Genomic_DNA"/>
</dbReference>
<evidence type="ECO:0000256" key="8">
    <source>
        <dbReference type="ARBA" id="ARBA00025100"/>
    </source>
</evidence>
<keyword evidence="7" id="KW-0927">Auxin signaling pathway</keyword>
<dbReference type="GO" id="GO:0080162">
    <property type="term" value="P:endoplasmic reticulum to cytosol auxin transport"/>
    <property type="evidence" value="ECO:0007669"/>
    <property type="project" value="InterPro"/>
</dbReference>
<dbReference type="PANTHER" id="PTHR31651:SF12">
    <property type="entry name" value="AUXIN:HYDROGEN SYMPORTER"/>
    <property type="match status" value="1"/>
</dbReference>
<protein>
    <recommendedName>
        <fullName evidence="13">Protein PIN-LIKES 3-like</fullName>
    </recommendedName>
</protein>
<dbReference type="Pfam" id="PF03547">
    <property type="entry name" value="Mem_trans"/>
    <property type="match status" value="1"/>
</dbReference>
<dbReference type="GO" id="GO:0005789">
    <property type="term" value="C:endoplasmic reticulum membrane"/>
    <property type="evidence" value="ECO:0007669"/>
    <property type="project" value="UniProtKB-SubCell"/>
</dbReference>
<evidence type="ECO:0000256" key="1">
    <source>
        <dbReference type="ARBA" id="ARBA00004477"/>
    </source>
</evidence>
<name>A0AAD1YV83_9LAMI</name>
<evidence type="ECO:0000256" key="7">
    <source>
        <dbReference type="ARBA" id="ARBA00023294"/>
    </source>
</evidence>
<feature type="transmembrane region" description="Helical" evidence="10">
    <location>
        <begin position="41"/>
        <end position="61"/>
    </location>
</feature>
<evidence type="ECO:0008006" key="13">
    <source>
        <dbReference type="Google" id="ProtNLM"/>
    </source>
</evidence>
<feature type="transmembrane region" description="Helical" evidence="10">
    <location>
        <begin position="359"/>
        <end position="383"/>
    </location>
</feature>
<keyword evidence="4" id="KW-0256">Endoplasmic reticulum</keyword>
<accession>A0AAD1YV83</accession>
<comment type="function">
    <text evidence="8">Involved in cellular auxin homeostasis by regulating auxin metabolism. Regulates intracellular auxin accumulation at the endoplasmic reticulum and thus auxin availability for nuclear auxin signaling.</text>
</comment>
<evidence type="ECO:0000313" key="12">
    <source>
        <dbReference type="Proteomes" id="UP000834106"/>
    </source>
</evidence>
<comment type="similarity">
    <text evidence="9">Belongs to the auxin efflux carrier (TC 2.A.69.2) family.</text>
</comment>
<evidence type="ECO:0000256" key="10">
    <source>
        <dbReference type="SAM" id="Phobius"/>
    </source>
</evidence>
<keyword evidence="6 10" id="KW-0472">Membrane</keyword>
<feature type="transmembrane region" description="Helical" evidence="10">
    <location>
        <begin position="106"/>
        <end position="126"/>
    </location>
</feature>
<evidence type="ECO:0000256" key="5">
    <source>
        <dbReference type="ARBA" id="ARBA00022989"/>
    </source>
</evidence>
<evidence type="ECO:0000256" key="9">
    <source>
        <dbReference type="ARBA" id="ARBA00025752"/>
    </source>
</evidence>
<comment type="subcellular location">
    <subcellularLocation>
        <location evidence="1">Endoplasmic reticulum membrane</location>
        <topology evidence="1">Multi-pass membrane protein</topology>
    </subcellularLocation>
</comment>
<evidence type="ECO:0000256" key="2">
    <source>
        <dbReference type="ARBA" id="ARBA00022448"/>
    </source>
</evidence>
<dbReference type="AlphaFoldDB" id="A0AAD1YV83"/>
<feature type="transmembrane region" description="Helical" evidence="10">
    <location>
        <begin position="6"/>
        <end position="29"/>
    </location>
</feature>
<reference evidence="11" key="1">
    <citation type="submission" date="2023-05" db="EMBL/GenBank/DDBJ databases">
        <authorList>
            <person name="Huff M."/>
        </authorList>
    </citation>
    <scope>NUCLEOTIDE SEQUENCE</scope>
</reference>
<keyword evidence="2" id="KW-0813">Transport</keyword>
<dbReference type="InterPro" id="IPR004776">
    <property type="entry name" value="Mem_transp_PIN-like"/>
</dbReference>
<feature type="transmembrane region" description="Helical" evidence="10">
    <location>
        <begin position="67"/>
        <end position="94"/>
    </location>
</feature>
<feature type="transmembrane region" description="Helical" evidence="10">
    <location>
        <begin position="321"/>
        <end position="347"/>
    </location>
</feature>
<dbReference type="Proteomes" id="UP000834106">
    <property type="component" value="Chromosome 3"/>
</dbReference>
<dbReference type="InterPro" id="IPR045033">
    <property type="entry name" value="PILS1/3/4/5/7"/>
</dbReference>
<proteinExistence type="inferred from homology"/>
<keyword evidence="5 10" id="KW-1133">Transmembrane helix</keyword>
<sequence>MEIWELFVVALMPVLKTLLIAIIGLFLAVDRVNILCAAARHHLNNLVFYIFFPALIASGLVNSSTEISILSLWFTLVSILLAFIIGSAFGWILVKVTGAPKQLHGLVIGCCAAGNLGNLPVIIIPATCEEKNNPFGDSSTCLKNGMTYVSLSMSIGAVFVWSYVYNIIRAYGRKDDLHMKINSTINEQQCDKGSEIFSGGSTEALLSNSIPCYEVHEAPVEQLLGSSEDKTKVTIFKKINLQVNKLLRIVDLTILLRPPTIATIVGLTIGFVTPIHHFMVGDNAPLRVIANSVSLLGEAAIPSMTLIMGANLLRGFRRSRLSLWLIIGITVVRFIILPLFGVLIIKAAKLFGMVGSDPLYHFVLLLQYAVPPALAIGTITQLFEVGETECSVIMFWNYIAASIGLTLWSTYYMWILS</sequence>
<keyword evidence="12" id="KW-1185">Reference proteome</keyword>
<keyword evidence="3 10" id="KW-0812">Transmembrane</keyword>